<reference evidence="1" key="1">
    <citation type="submission" date="2022-11" db="EMBL/GenBank/DDBJ databases">
        <authorList>
            <person name="Petersen C."/>
        </authorList>
    </citation>
    <scope>NUCLEOTIDE SEQUENCE</scope>
    <source>
        <strain evidence="1">IBT 19713</strain>
    </source>
</reference>
<organism evidence="1 2">
    <name type="scientific">Penicillium chermesinum</name>
    <dbReference type="NCBI Taxonomy" id="63820"/>
    <lineage>
        <taxon>Eukaryota</taxon>
        <taxon>Fungi</taxon>
        <taxon>Dikarya</taxon>
        <taxon>Ascomycota</taxon>
        <taxon>Pezizomycotina</taxon>
        <taxon>Eurotiomycetes</taxon>
        <taxon>Eurotiomycetidae</taxon>
        <taxon>Eurotiales</taxon>
        <taxon>Aspergillaceae</taxon>
        <taxon>Penicillium</taxon>
    </lineage>
</organism>
<comment type="caution">
    <text evidence="1">The sequence shown here is derived from an EMBL/GenBank/DDBJ whole genome shotgun (WGS) entry which is preliminary data.</text>
</comment>
<dbReference type="PANTHER" id="PTHR36492:SF2">
    <property type="entry name" value="[ACYL-CARRIER-PROTEIN] PHOSPHODIESTERASE PPTH"/>
    <property type="match status" value="1"/>
</dbReference>
<accession>A0A9W9PHH1</accession>
<sequence>MHSNRSPVWCYNTRRRIRDLGLQRRDSSGAGLPIFTLYDYSFRPPDVTREKALAWAEEQGICATDEVLLHPDPYATRDMWCAALVSRFEARLESAVREKPDLPLIIANHWPLHESVVHLPAVPRFRLWCGTTRTGDWHTRFHAKVVVSGHLHLRRTDWVDGVRFEEVSLGYPRQWERARSLGKDINSFLREILPGPLVVGQEGVTQWRPNGDIICSGTRESSRNQ</sequence>
<dbReference type="InterPro" id="IPR052963">
    <property type="entry name" value="Pantetheine_PDE"/>
</dbReference>
<dbReference type="SUPFAM" id="SSF56300">
    <property type="entry name" value="Metallo-dependent phosphatases"/>
    <property type="match status" value="1"/>
</dbReference>
<evidence type="ECO:0000313" key="1">
    <source>
        <dbReference type="EMBL" id="KAJ5246949.1"/>
    </source>
</evidence>
<dbReference type="InterPro" id="IPR029052">
    <property type="entry name" value="Metallo-depent_PP-like"/>
</dbReference>
<evidence type="ECO:0000313" key="2">
    <source>
        <dbReference type="Proteomes" id="UP001150941"/>
    </source>
</evidence>
<dbReference type="EMBL" id="JAPQKS010000002">
    <property type="protein sequence ID" value="KAJ5246949.1"/>
    <property type="molecule type" value="Genomic_DNA"/>
</dbReference>
<proteinExistence type="predicted"/>
<reference evidence="1" key="2">
    <citation type="journal article" date="2023" name="IMA Fungus">
        <title>Comparative genomic study of the Penicillium genus elucidates a diverse pangenome and 15 lateral gene transfer events.</title>
        <authorList>
            <person name="Petersen C."/>
            <person name="Sorensen T."/>
            <person name="Nielsen M.R."/>
            <person name="Sondergaard T.E."/>
            <person name="Sorensen J.L."/>
            <person name="Fitzpatrick D.A."/>
            <person name="Frisvad J.C."/>
            <person name="Nielsen K.L."/>
        </authorList>
    </citation>
    <scope>NUCLEOTIDE SEQUENCE</scope>
    <source>
        <strain evidence="1">IBT 19713</strain>
    </source>
</reference>
<keyword evidence="2" id="KW-1185">Reference proteome</keyword>
<gene>
    <name evidence="1" type="ORF">N7468_001932</name>
</gene>
<protein>
    <submittedName>
        <fullName evidence="1">Transposase</fullName>
    </submittedName>
</protein>
<dbReference type="AlphaFoldDB" id="A0A9W9PHH1"/>
<dbReference type="GeneID" id="83198532"/>
<dbReference type="Proteomes" id="UP001150941">
    <property type="component" value="Unassembled WGS sequence"/>
</dbReference>
<dbReference type="RefSeq" id="XP_058334370.1">
    <property type="nucleotide sequence ID" value="XM_058471229.1"/>
</dbReference>
<dbReference type="OrthoDB" id="550558at2759"/>
<dbReference type="PANTHER" id="PTHR36492">
    <property type="match status" value="1"/>
</dbReference>
<name>A0A9W9PHH1_9EURO</name>